<name>A0A9X4MII6_9BACT</name>
<sequence length="279" mass="30644">MKPLFFRVLRAGLLGFLFLAGGCATLPATRPLGALQQEQGVALFRESMAQQQKCPSCIDAQVRLSLKSLVQNGTISGFIQAKAPAFLKFTGLNPLGQPMMFLATDGNFFRYVAVPEGKGYEGLVTAAAFKKYAPPGFAPEQGFFWLTGRMASARVRIFSVAEDPEDHGLWLELAYADDAADGEPLRHHVLFDPGQQVIRRHLVVDAEGRIMVDVWYENYTTPSESGEDTCRLPGLVRIHANNNGAVMELTLGDWLYEANFSAGDFRVDLPAGFQLVPVE</sequence>
<organism evidence="1 2">
    <name type="scientific">Thiovibrio frasassiensis</name>
    <dbReference type="NCBI Taxonomy" id="2984131"/>
    <lineage>
        <taxon>Bacteria</taxon>
        <taxon>Pseudomonadati</taxon>
        <taxon>Thermodesulfobacteriota</taxon>
        <taxon>Desulfobulbia</taxon>
        <taxon>Desulfobulbales</taxon>
        <taxon>Thiovibrionaceae</taxon>
        <taxon>Thiovibrio</taxon>
    </lineage>
</organism>
<dbReference type="PROSITE" id="PS51257">
    <property type="entry name" value="PROKAR_LIPOPROTEIN"/>
    <property type="match status" value="1"/>
</dbReference>
<protein>
    <submittedName>
        <fullName evidence="1">Uncharacterized protein</fullName>
    </submittedName>
</protein>
<dbReference type="RefSeq" id="WP_307633961.1">
    <property type="nucleotide sequence ID" value="NZ_JAPHEH010000001.1"/>
</dbReference>
<evidence type="ECO:0000313" key="2">
    <source>
        <dbReference type="Proteomes" id="UP001154240"/>
    </source>
</evidence>
<reference evidence="1" key="1">
    <citation type="journal article" date="2022" name="bioRxiv">
        <title>Thiovibrio frasassiensisgen. nov., sp. nov., an autotrophic, elemental sulfur disproportionating bacterium isolated from sulfidic karst sediment, and proposal of Thiovibrionaceae fam. nov.</title>
        <authorList>
            <person name="Aronson H."/>
            <person name="Thomas C."/>
            <person name="Bhattacharyya M."/>
            <person name="Eckstein S."/>
            <person name="Jensen S."/>
            <person name="Barco R."/>
            <person name="Macalady J."/>
            <person name="Amend J."/>
        </authorList>
    </citation>
    <scope>NUCLEOTIDE SEQUENCE</scope>
    <source>
        <strain evidence="1">RS19-109</strain>
    </source>
</reference>
<comment type="caution">
    <text evidence="1">The sequence shown here is derived from an EMBL/GenBank/DDBJ whole genome shotgun (WGS) entry which is preliminary data.</text>
</comment>
<evidence type="ECO:0000313" key="1">
    <source>
        <dbReference type="EMBL" id="MDG4476996.1"/>
    </source>
</evidence>
<gene>
    <name evidence="1" type="ORF">OLX77_12615</name>
</gene>
<proteinExistence type="predicted"/>
<dbReference type="AlphaFoldDB" id="A0A9X4MII6"/>
<keyword evidence="2" id="KW-1185">Reference proteome</keyword>
<dbReference type="EMBL" id="JAPHEH010000001">
    <property type="protein sequence ID" value="MDG4476996.1"/>
    <property type="molecule type" value="Genomic_DNA"/>
</dbReference>
<reference evidence="1" key="2">
    <citation type="submission" date="2022-10" db="EMBL/GenBank/DDBJ databases">
        <authorList>
            <person name="Aronson H.S."/>
        </authorList>
    </citation>
    <scope>NUCLEOTIDE SEQUENCE</scope>
    <source>
        <strain evidence="1">RS19-109</strain>
    </source>
</reference>
<accession>A0A9X4MII6</accession>
<dbReference type="Proteomes" id="UP001154240">
    <property type="component" value="Unassembled WGS sequence"/>
</dbReference>